<evidence type="ECO:0000313" key="12">
    <source>
        <dbReference type="Proteomes" id="UP000587760"/>
    </source>
</evidence>
<feature type="transmembrane region" description="Helical" evidence="8">
    <location>
        <begin position="392"/>
        <end position="413"/>
    </location>
</feature>
<dbReference type="GO" id="GO:0005886">
    <property type="term" value="C:plasma membrane"/>
    <property type="evidence" value="ECO:0007669"/>
    <property type="project" value="UniProtKB-SubCell"/>
</dbReference>
<feature type="region of interest" description="Disordered" evidence="7">
    <location>
        <begin position="127"/>
        <end position="156"/>
    </location>
</feature>
<evidence type="ECO:0000256" key="1">
    <source>
        <dbReference type="ARBA" id="ARBA00004651"/>
    </source>
</evidence>
<evidence type="ECO:0000313" key="11">
    <source>
        <dbReference type="EMBL" id="MBB6478857.1"/>
    </source>
</evidence>
<dbReference type="Pfam" id="PF12704">
    <property type="entry name" value="MacB_PCD"/>
    <property type="match status" value="1"/>
</dbReference>
<name>A0A841R6P1_9SPIO</name>
<reference evidence="11 12" key="1">
    <citation type="submission" date="2020-08" db="EMBL/GenBank/DDBJ databases">
        <title>Genomic Encyclopedia of Type Strains, Phase IV (KMG-IV): sequencing the most valuable type-strain genomes for metagenomic binning, comparative biology and taxonomic classification.</title>
        <authorList>
            <person name="Goeker M."/>
        </authorList>
    </citation>
    <scope>NUCLEOTIDE SEQUENCE [LARGE SCALE GENOMIC DNA]</scope>
    <source>
        <strain evidence="11 12">DSM 2461</strain>
    </source>
</reference>
<feature type="transmembrane region" description="Helical" evidence="8">
    <location>
        <begin position="21"/>
        <end position="42"/>
    </location>
</feature>
<evidence type="ECO:0008006" key="13">
    <source>
        <dbReference type="Google" id="ProtNLM"/>
    </source>
</evidence>
<organism evidence="11 12">
    <name type="scientific">Spirochaeta isovalerica</name>
    <dbReference type="NCBI Taxonomy" id="150"/>
    <lineage>
        <taxon>Bacteria</taxon>
        <taxon>Pseudomonadati</taxon>
        <taxon>Spirochaetota</taxon>
        <taxon>Spirochaetia</taxon>
        <taxon>Spirochaetales</taxon>
        <taxon>Spirochaetaceae</taxon>
        <taxon>Spirochaeta</taxon>
    </lineage>
</organism>
<sequence>MKSEPLLIVKRRFTGRILESGLLILAVALGVGAAASGLSLLLHTNSYSRQMLESPEYRELIVSTQDNAEDMETPLIETVTGESIILTYDDLEAAELVPQISFAYLSGKSRMRFMNGQFMNEMQQMEANRPEGGEPPMGGGTEGEGAPQPQEGDDFRGNMTEMLQEAASDSSIIIPEVEELYGYEVTPQFFSAWKLETQFGSLFTSSDMNGTSDYVVLGVDAAEMINRAGEPLENLIGKKILSMRSYYIIAGILEETGTSYDESYFSLDKQAGSSGAMDRFRPGGNKQLRFTVTDPEDLDSAAELLSAWFASEFGEGQTVISNPREEAEKLINRNRGISYLILFLSLAGLFIASVNISHILMSRTLRMKKHVGILKALGASNRSILKLFATEAAAVTLMGAVLGTIIAFPLSGAMEKAMGLEGGSWLFILAGVLLSSILTFAFSVIPSFQNSGIEAAEAMRQAG</sequence>
<dbReference type="Pfam" id="PF02687">
    <property type="entry name" value="FtsX"/>
    <property type="match status" value="1"/>
</dbReference>
<evidence type="ECO:0000256" key="7">
    <source>
        <dbReference type="SAM" id="MobiDB-lite"/>
    </source>
</evidence>
<dbReference type="InterPro" id="IPR050250">
    <property type="entry name" value="Macrolide_Exporter_MacB"/>
</dbReference>
<dbReference type="Proteomes" id="UP000587760">
    <property type="component" value="Unassembled WGS sequence"/>
</dbReference>
<evidence type="ECO:0000259" key="10">
    <source>
        <dbReference type="Pfam" id="PF12704"/>
    </source>
</evidence>
<evidence type="ECO:0000259" key="9">
    <source>
        <dbReference type="Pfam" id="PF02687"/>
    </source>
</evidence>
<dbReference type="PANTHER" id="PTHR30572">
    <property type="entry name" value="MEMBRANE COMPONENT OF TRANSPORTER-RELATED"/>
    <property type="match status" value="1"/>
</dbReference>
<comment type="caution">
    <text evidence="11">The sequence shown here is derived from an EMBL/GenBank/DDBJ whole genome shotgun (WGS) entry which is preliminary data.</text>
</comment>
<feature type="domain" description="ABC3 transporter permease C-terminal" evidence="9">
    <location>
        <begin position="343"/>
        <end position="449"/>
    </location>
</feature>
<evidence type="ECO:0000256" key="8">
    <source>
        <dbReference type="SAM" id="Phobius"/>
    </source>
</evidence>
<feature type="transmembrane region" description="Helical" evidence="8">
    <location>
        <begin position="425"/>
        <end position="445"/>
    </location>
</feature>
<evidence type="ECO:0000256" key="2">
    <source>
        <dbReference type="ARBA" id="ARBA00022475"/>
    </source>
</evidence>
<protein>
    <recommendedName>
        <fullName evidence="13">ABC-type transport system, involved in lipoprotein release, permease component</fullName>
    </recommendedName>
</protein>
<evidence type="ECO:0000256" key="5">
    <source>
        <dbReference type="ARBA" id="ARBA00023136"/>
    </source>
</evidence>
<dbReference type="GO" id="GO:0022857">
    <property type="term" value="F:transmembrane transporter activity"/>
    <property type="evidence" value="ECO:0007669"/>
    <property type="project" value="TreeGrafter"/>
</dbReference>
<dbReference type="EMBL" id="JACHGJ010000001">
    <property type="protein sequence ID" value="MBB6478857.1"/>
    <property type="molecule type" value="Genomic_DNA"/>
</dbReference>
<evidence type="ECO:0000256" key="3">
    <source>
        <dbReference type="ARBA" id="ARBA00022692"/>
    </source>
</evidence>
<dbReference type="InterPro" id="IPR003838">
    <property type="entry name" value="ABC3_permease_C"/>
</dbReference>
<proteinExistence type="inferred from homology"/>
<feature type="transmembrane region" description="Helical" evidence="8">
    <location>
        <begin position="337"/>
        <end position="360"/>
    </location>
</feature>
<dbReference type="AlphaFoldDB" id="A0A841R6P1"/>
<keyword evidence="3 8" id="KW-0812">Transmembrane</keyword>
<dbReference type="RefSeq" id="WP_184743216.1">
    <property type="nucleotide sequence ID" value="NZ_JACHGJ010000001.1"/>
</dbReference>
<keyword evidence="2" id="KW-1003">Cell membrane</keyword>
<keyword evidence="5 8" id="KW-0472">Membrane</keyword>
<accession>A0A841R6P1</accession>
<dbReference type="InterPro" id="IPR025857">
    <property type="entry name" value="MacB_PCD"/>
</dbReference>
<evidence type="ECO:0000256" key="6">
    <source>
        <dbReference type="ARBA" id="ARBA00038076"/>
    </source>
</evidence>
<comment type="similarity">
    <text evidence="6">Belongs to the ABC-4 integral membrane protein family.</text>
</comment>
<feature type="domain" description="MacB-like periplasmic core" evidence="10">
    <location>
        <begin position="180"/>
        <end position="305"/>
    </location>
</feature>
<dbReference type="PANTHER" id="PTHR30572:SF4">
    <property type="entry name" value="ABC TRANSPORTER PERMEASE YTRF"/>
    <property type="match status" value="1"/>
</dbReference>
<evidence type="ECO:0000256" key="4">
    <source>
        <dbReference type="ARBA" id="ARBA00022989"/>
    </source>
</evidence>
<comment type="subcellular location">
    <subcellularLocation>
        <location evidence="1">Cell membrane</location>
        <topology evidence="1">Multi-pass membrane protein</topology>
    </subcellularLocation>
</comment>
<gene>
    <name evidence="11" type="ORF">HNR50_000490</name>
</gene>
<keyword evidence="12" id="KW-1185">Reference proteome</keyword>
<keyword evidence="4 8" id="KW-1133">Transmembrane helix</keyword>